<gene>
    <name evidence="5" type="ORF">AXI58_08295</name>
</gene>
<reference evidence="6" key="1">
    <citation type="submission" date="2016-02" db="EMBL/GenBank/DDBJ databases">
        <authorList>
            <person name="Dunlap C."/>
        </authorList>
    </citation>
    <scope>NUCLEOTIDE SEQUENCE [LARGE SCALE GENOMIC DNA]</scope>
    <source>
        <strain evidence="6">NRRL B-41092</strain>
    </source>
</reference>
<accession>A0A150FBJ6</accession>
<dbReference type="Gene3D" id="1.10.10.60">
    <property type="entry name" value="Homeodomain-like"/>
    <property type="match status" value="2"/>
</dbReference>
<evidence type="ECO:0000256" key="1">
    <source>
        <dbReference type="ARBA" id="ARBA00023015"/>
    </source>
</evidence>
<evidence type="ECO:0000313" key="5">
    <source>
        <dbReference type="EMBL" id="KXZ22756.1"/>
    </source>
</evidence>
<protein>
    <submittedName>
        <fullName evidence="5">Transcriptional regulator</fullName>
    </submittedName>
</protein>
<dbReference type="OrthoDB" id="149040at2"/>
<dbReference type="Pfam" id="PF12833">
    <property type="entry name" value="HTH_18"/>
    <property type="match status" value="1"/>
</dbReference>
<dbReference type="Proteomes" id="UP000075430">
    <property type="component" value="Unassembled WGS sequence"/>
</dbReference>
<dbReference type="GO" id="GO:0003700">
    <property type="term" value="F:DNA-binding transcription factor activity"/>
    <property type="evidence" value="ECO:0007669"/>
    <property type="project" value="InterPro"/>
</dbReference>
<keyword evidence="6" id="KW-1185">Reference proteome</keyword>
<dbReference type="AlphaFoldDB" id="A0A150FBJ6"/>
<dbReference type="STRING" id="1793963.AXI58_08295"/>
<proteinExistence type="predicted"/>
<feature type="domain" description="HTH araC/xylS-type" evidence="4">
    <location>
        <begin position="192"/>
        <end position="289"/>
    </location>
</feature>
<dbReference type="InterPro" id="IPR009057">
    <property type="entry name" value="Homeodomain-like_sf"/>
</dbReference>
<dbReference type="InterPro" id="IPR014710">
    <property type="entry name" value="RmlC-like_jellyroll"/>
</dbReference>
<dbReference type="InterPro" id="IPR018060">
    <property type="entry name" value="HTH_AraC"/>
</dbReference>
<dbReference type="RefSeq" id="WP_061520346.1">
    <property type="nucleotide sequence ID" value="NZ_JARLZY010000002.1"/>
</dbReference>
<dbReference type="InterPro" id="IPR037923">
    <property type="entry name" value="HTH-like"/>
</dbReference>
<dbReference type="InterPro" id="IPR018062">
    <property type="entry name" value="HTH_AraC-typ_CS"/>
</dbReference>
<organism evidence="5 6">
    <name type="scientific">Bacillus nakamurai</name>
    <dbReference type="NCBI Taxonomy" id="1793963"/>
    <lineage>
        <taxon>Bacteria</taxon>
        <taxon>Bacillati</taxon>
        <taxon>Bacillota</taxon>
        <taxon>Bacilli</taxon>
        <taxon>Bacillales</taxon>
        <taxon>Bacillaceae</taxon>
        <taxon>Bacillus</taxon>
    </lineage>
</organism>
<dbReference type="PANTHER" id="PTHR43280:SF28">
    <property type="entry name" value="HTH-TYPE TRANSCRIPTIONAL ACTIVATOR RHAS"/>
    <property type="match status" value="1"/>
</dbReference>
<evidence type="ECO:0000256" key="2">
    <source>
        <dbReference type="ARBA" id="ARBA00023125"/>
    </source>
</evidence>
<keyword evidence="1" id="KW-0805">Transcription regulation</keyword>
<evidence type="ECO:0000256" key="3">
    <source>
        <dbReference type="ARBA" id="ARBA00023163"/>
    </source>
</evidence>
<dbReference type="EMBL" id="LSBA01000004">
    <property type="protein sequence ID" value="KXZ22756.1"/>
    <property type="molecule type" value="Genomic_DNA"/>
</dbReference>
<dbReference type="Pfam" id="PF02311">
    <property type="entry name" value="AraC_binding"/>
    <property type="match status" value="1"/>
</dbReference>
<keyword evidence="2" id="KW-0238">DNA-binding</keyword>
<dbReference type="InterPro" id="IPR003313">
    <property type="entry name" value="AraC-bd"/>
</dbReference>
<dbReference type="Gene3D" id="2.60.120.10">
    <property type="entry name" value="Jelly Rolls"/>
    <property type="match status" value="1"/>
</dbReference>
<keyword evidence="3" id="KW-0804">Transcription</keyword>
<dbReference type="SUPFAM" id="SSF51215">
    <property type="entry name" value="Regulatory protein AraC"/>
    <property type="match status" value="1"/>
</dbReference>
<sequence>MNWNQLISGKITLNQYVHHAKENGAAFHIHYWGAMPKHYNNLIHKHSFFEITFVVSGKGQYEEGEKTYPLQENTIFVTRPGVIHQIKSETGLSLLYVAFELIGPASSEEWIRVIEEVKQTAEAVIPVKEDEPAVLLWKTLMLQAARPGQAFGKEILTSMACSLILTLLQTAAPLPPLISHQESIETSSALLTQVKLHIKDNLSQPLLLAGVSSHFHISGRHLSRLFVSETGVSYSDFVRHERVKQAASLLKSTDLSIKQIAEEVGLTIHYFTRVFKAQMGSSPGQFRSLYKKTNVTVYQKEQPGL</sequence>
<dbReference type="PANTHER" id="PTHR43280">
    <property type="entry name" value="ARAC-FAMILY TRANSCRIPTIONAL REGULATOR"/>
    <property type="match status" value="1"/>
</dbReference>
<dbReference type="SMART" id="SM00342">
    <property type="entry name" value="HTH_ARAC"/>
    <property type="match status" value="1"/>
</dbReference>
<comment type="caution">
    <text evidence="5">The sequence shown here is derived from an EMBL/GenBank/DDBJ whole genome shotgun (WGS) entry which is preliminary data.</text>
</comment>
<evidence type="ECO:0000259" key="4">
    <source>
        <dbReference type="PROSITE" id="PS01124"/>
    </source>
</evidence>
<name>A0A150FBJ6_9BACI</name>
<evidence type="ECO:0000313" key="6">
    <source>
        <dbReference type="Proteomes" id="UP000075430"/>
    </source>
</evidence>
<dbReference type="PROSITE" id="PS00041">
    <property type="entry name" value="HTH_ARAC_FAMILY_1"/>
    <property type="match status" value="1"/>
</dbReference>
<dbReference type="SUPFAM" id="SSF46689">
    <property type="entry name" value="Homeodomain-like"/>
    <property type="match status" value="2"/>
</dbReference>
<dbReference type="GO" id="GO:0043565">
    <property type="term" value="F:sequence-specific DNA binding"/>
    <property type="evidence" value="ECO:0007669"/>
    <property type="project" value="InterPro"/>
</dbReference>
<dbReference type="PROSITE" id="PS01124">
    <property type="entry name" value="HTH_ARAC_FAMILY_2"/>
    <property type="match status" value="1"/>
</dbReference>